<organism evidence="1 2">
    <name type="scientific">Gordonia aichiensis NBRC 108223</name>
    <dbReference type="NCBI Taxonomy" id="1220583"/>
    <lineage>
        <taxon>Bacteria</taxon>
        <taxon>Bacillati</taxon>
        <taxon>Actinomycetota</taxon>
        <taxon>Actinomycetes</taxon>
        <taxon>Mycobacteriales</taxon>
        <taxon>Gordoniaceae</taxon>
        <taxon>Gordonia</taxon>
    </lineage>
</organism>
<reference evidence="1 2" key="1">
    <citation type="submission" date="2012-12" db="EMBL/GenBank/DDBJ databases">
        <title>Whole genome shotgun sequence of Gordonia aichiensis NBRC 108223.</title>
        <authorList>
            <person name="Isaki-Nakamura S."/>
            <person name="Hosoyama A."/>
            <person name="Tsuchikane K."/>
            <person name="Ando Y."/>
            <person name="Baba S."/>
            <person name="Ohji S."/>
            <person name="Hamada M."/>
            <person name="Tamura T."/>
            <person name="Yamazoe A."/>
            <person name="Yamazaki S."/>
            <person name="Fujita N."/>
        </authorList>
    </citation>
    <scope>NUCLEOTIDE SEQUENCE [LARGE SCALE GENOMIC DNA]</scope>
    <source>
        <strain evidence="1 2">NBRC 108223</strain>
    </source>
</reference>
<name>L7KRM4_9ACTN</name>
<gene>
    <name evidence="1" type="ORF">GOACH_26_00640</name>
</gene>
<keyword evidence="2" id="KW-1185">Reference proteome</keyword>
<dbReference type="eggNOG" id="ENOG5033T6H">
    <property type="taxonomic scope" value="Bacteria"/>
</dbReference>
<protein>
    <submittedName>
        <fullName evidence="1">Uncharacterized protein</fullName>
    </submittedName>
</protein>
<proteinExistence type="predicted"/>
<sequence length="436" mass="47902">MTYSGDRMVAIGSSAKSRLEGVTTMIEKNAAQRGGDSSAQIRSWCERSAVAGERPELSDTAALLVASGYLTPAGRAILVRRISSGLPVPTLPAGFGELRRLQRAIIQLEHQLDTPMVPGMVATLMRGRLNGLIRRRDDARKQIVTAKGVFAGSTRAVRRERRENVYLEIEERERLFAGLLCTPTPNVNTSNPMRRAGTAAVGRIAGVVGQVAARSGYPQAGEWANRVTFADGGPDVPRPTSPLSSVASFVDGYETLMFLAAHYYDRIMRNPAWRSDHFAVQRTQVNLHAELAEIVADVIALRSVRIDLDRAKRNGGFDASFAAQIDRREASLRPVWTELIDRVQAIGDVAHVVESAAVELRILSEYNRAATIDDRIDALIARSGDREISVDNAKRLSEQVRSGEEQLRIYRDVLEGNIARISPAVPRELPARYEPS</sequence>
<dbReference type="EMBL" id="BANR01000026">
    <property type="protein sequence ID" value="GAC50597.1"/>
    <property type="molecule type" value="Genomic_DNA"/>
</dbReference>
<evidence type="ECO:0000313" key="1">
    <source>
        <dbReference type="EMBL" id="GAC50597.1"/>
    </source>
</evidence>
<comment type="caution">
    <text evidence="1">The sequence shown here is derived from an EMBL/GenBank/DDBJ whole genome shotgun (WGS) entry which is preliminary data.</text>
</comment>
<dbReference type="AlphaFoldDB" id="L7KRM4"/>
<evidence type="ECO:0000313" key="2">
    <source>
        <dbReference type="Proteomes" id="UP000010988"/>
    </source>
</evidence>
<dbReference type="Proteomes" id="UP000010988">
    <property type="component" value="Unassembled WGS sequence"/>
</dbReference>
<dbReference type="STRING" id="1220583.GOACH_26_00640"/>
<accession>L7KRM4</accession>